<evidence type="ECO:0000256" key="2">
    <source>
        <dbReference type="ARBA" id="ARBA00005568"/>
    </source>
</evidence>
<feature type="binding site" evidence="6">
    <location>
        <position position="130"/>
    </location>
    <ligand>
        <name>Mg(2+)</name>
        <dbReference type="ChEBI" id="CHEBI:18420"/>
    </ligand>
</feature>
<dbReference type="Pfam" id="PF03328">
    <property type="entry name" value="HpcH_HpaI"/>
    <property type="match status" value="1"/>
</dbReference>
<dbReference type="EMBL" id="WMBT01000012">
    <property type="protein sequence ID" value="MTE01621.1"/>
    <property type="molecule type" value="Genomic_DNA"/>
</dbReference>
<dbReference type="Gene3D" id="3.20.20.60">
    <property type="entry name" value="Phosphoenolpyruvate-binding domains"/>
    <property type="match status" value="1"/>
</dbReference>
<dbReference type="PIRSF" id="PIRSF015582">
    <property type="entry name" value="Cit_lyase_B"/>
    <property type="match status" value="1"/>
</dbReference>
<dbReference type="GO" id="GO:0000287">
    <property type="term" value="F:magnesium ion binding"/>
    <property type="evidence" value="ECO:0007669"/>
    <property type="project" value="TreeGrafter"/>
</dbReference>
<dbReference type="PANTHER" id="PTHR32308:SF0">
    <property type="entry name" value="HPCH_HPAI ALDOLASE_CITRATE LYASE DOMAIN-CONTAINING PROTEIN"/>
    <property type="match status" value="1"/>
</dbReference>
<evidence type="ECO:0000313" key="8">
    <source>
        <dbReference type="EMBL" id="MTE01621.1"/>
    </source>
</evidence>
<feature type="domain" description="HpcH/HpaI aldolase/citrate lyase" evidence="7">
    <location>
        <begin position="6"/>
        <end position="230"/>
    </location>
</feature>
<accession>A0A6L6HTQ0</accession>
<keyword evidence="8" id="KW-0456">Lyase</keyword>
<dbReference type="InterPro" id="IPR005000">
    <property type="entry name" value="Aldolase/citrate-lyase_domain"/>
</dbReference>
<dbReference type="AlphaFoldDB" id="A0A6L6HTQ0"/>
<evidence type="ECO:0000256" key="1">
    <source>
        <dbReference type="ARBA" id="ARBA00001946"/>
    </source>
</evidence>
<keyword evidence="3 6" id="KW-0479">Metal-binding</keyword>
<reference evidence="8 9" key="1">
    <citation type="submission" date="2019-11" db="EMBL/GenBank/DDBJ databases">
        <authorList>
            <person name="Lang L."/>
        </authorList>
    </citation>
    <scope>NUCLEOTIDE SEQUENCE [LARGE SCALE GENOMIC DNA]</scope>
    <source>
        <strain evidence="8 9">YIM 132242</strain>
    </source>
</reference>
<dbReference type="SUPFAM" id="SSF51621">
    <property type="entry name" value="Phosphoenolpyruvate/pyruvate domain"/>
    <property type="match status" value="1"/>
</dbReference>
<dbReference type="Proteomes" id="UP000481417">
    <property type="component" value="Unassembled WGS sequence"/>
</dbReference>
<dbReference type="GO" id="GO:0006107">
    <property type="term" value="P:oxaloacetate metabolic process"/>
    <property type="evidence" value="ECO:0007669"/>
    <property type="project" value="TreeGrafter"/>
</dbReference>
<evidence type="ECO:0000256" key="3">
    <source>
        <dbReference type="ARBA" id="ARBA00022723"/>
    </source>
</evidence>
<evidence type="ECO:0000256" key="5">
    <source>
        <dbReference type="PIRSR" id="PIRSR015582-1"/>
    </source>
</evidence>
<feature type="binding site" evidence="5">
    <location>
        <position position="66"/>
    </location>
    <ligand>
        <name>substrate</name>
    </ligand>
</feature>
<gene>
    <name evidence="8" type="ORF">GIY56_15135</name>
</gene>
<comment type="similarity">
    <text evidence="2">Belongs to the HpcH/HpaI aldolase family.</text>
</comment>
<evidence type="ECO:0000256" key="6">
    <source>
        <dbReference type="PIRSR" id="PIRSR015582-2"/>
    </source>
</evidence>
<proteinExistence type="inferred from homology"/>
<comment type="caution">
    <text evidence="8">The sequence shown here is derived from an EMBL/GenBank/DDBJ whole genome shotgun (WGS) entry which is preliminary data.</text>
</comment>
<dbReference type="InterPro" id="IPR011206">
    <property type="entry name" value="Citrate_lyase_beta/mcl1/mcl2"/>
</dbReference>
<dbReference type="PANTHER" id="PTHR32308">
    <property type="entry name" value="LYASE BETA SUBUNIT, PUTATIVE (AFU_ORTHOLOGUE AFUA_4G13030)-RELATED"/>
    <property type="match status" value="1"/>
</dbReference>
<organism evidence="8 9">
    <name type="scientific">Paracoccus lichenicola</name>
    <dbReference type="NCBI Taxonomy" id="2665644"/>
    <lineage>
        <taxon>Bacteria</taxon>
        <taxon>Pseudomonadati</taxon>
        <taxon>Pseudomonadota</taxon>
        <taxon>Alphaproteobacteria</taxon>
        <taxon>Rhodobacterales</taxon>
        <taxon>Paracoccaceae</taxon>
        <taxon>Paracoccus</taxon>
    </lineage>
</organism>
<evidence type="ECO:0000259" key="7">
    <source>
        <dbReference type="Pfam" id="PF03328"/>
    </source>
</evidence>
<comment type="cofactor">
    <cofactor evidence="1">
        <name>Mg(2+)</name>
        <dbReference type="ChEBI" id="CHEBI:18420"/>
    </cofactor>
</comment>
<evidence type="ECO:0000256" key="4">
    <source>
        <dbReference type="ARBA" id="ARBA00022842"/>
    </source>
</evidence>
<evidence type="ECO:0000313" key="9">
    <source>
        <dbReference type="Proteomes" id="UP000481417"/>
    </source>
</evidence>
<dbReference type="InterPro" id="IPR040442">
    <property type="entry name" value="Pyrv_kinase-like_dom_sf"/>
</dbReference>
<feature type="binding site" evidence="6">
    <location>
        <position position="157"/>
    </location>
    <ligand>
        <name>Mg(2+)</name>
        <dbReference type="ChEBI" id="CHEBI:18420"/>
    </ligand>
</feature>
<dbReference type="InterPro" id="IPR015813">
    <property type="entry name" value="Pyrv/PenolPyrv_kinase-like_dom"/>
</dbReference>
<dbReference type="GO" id="GO:0016829">
    <property type="term" value="F:lyase activity"/>
    <property type="evidence" value="ECO:0007669"/>
    <property type="project" value="UniProtKB-KW"/>
</dbReference>
<sequence length="291" mass="30444">MTAGLRSLLFVPADSEKKYRKARDTASDGLILDLEDSVAPPNKDAARAMVAGWLDEGLDGPALWVRINALDSGLTLADLAAVVRPGLAGIMLPKANGGQDVARVGHYLDALETRAGLPAGGIRIIVVATETAQAMFNLGSYAPAHPRLAALTWGAEDLSAVVGAVSNKDAAGDWSQPYQLARSLCLMAAAAAEVPALDTLFADFRNESGLVEACGISRRDGFAGRLAIHPAQVEPINRAFAPSDEDLALAARIVAAFDADPGLGTIGIDGKMYDIPHLKQARRTLASVRKG</sequence>
<feature type="binding site" evidence="5">
    <location>
        <position position="130"/>
    </location>
    <ligand>
        <name>substrate</name>
    </ligand>
</feature>
<dbReference type="RefSeq" id="WP_154765701.1">
    <property type="nucleotide sequence ID" value="NZ_WMBT01000012.1"/>
</dbReference>
<keyword evidence="9" id="KW-1185">Reference proteome</keyword>
<protein>
    <submittedName>
        <fullName evidence="8">CoA ester lyase</fullName>
    </submittedName>
</protein>
<name>A0A6L6HTQ0_9RHOB</name>
<keyword evidence="4 6" id="KW-0460">Magnesium</keyword>